<feature type="compositionally biased region" description="Polar residues" evidence="1">
    <location>
        <begin position="191"/>
        <end position="221"/>
    </location>
</feature>
<feature type="region of interest" description="Disordered" evidence="1">
    <location>
        <begin position="630"/>
        <end position="680"/>
    </location>
</feature>
<dbReference type="OrthoDB" id="2149705at2759"/>
<feature type="compositionally biased region" description="Acidic residues" evidence="1">
    <location>
        <begin position="352"/>
        <end position="374"/>
    </location>
</feature>
<feature type="compositionally biased region" description="Basic and acidic residues" evidence="1">
    <location>
        <begin position="85"/>
        <end position="108"/>
    </location>
</feature>
<feature type="region of interest" description="Disordered" evidence="1">
    <location>
        <begin position="1"/>
        <end position="224"/>
    </location>
</feature>
<comment type="caution">
    <text evidence="2">The sequence shown here is derived from an EMBL/GenBank/DDBJ whole genome shotgun (WGS) entry which is preliminary data.</text>
</comment>
<evidence type="ECO:0000256" key="1">
    <source>
        <dbReference type="SAM" id="MobiDB-lite"/>
    </source>
</evidence>
<feature type="region of interest" description="Disordered" evidence="1">
    <location>
        <begin position="257"/>
        <end position="440"/>
    </location>
</feature>
<protein>
    <submittedName>
        <fullName evidence="2">Uncharacterized protein</fullName>
    </submittedName>
</protein>
<organism evidence="2 3">
    <name type="scientific">Geosmithia morbida</name>
    <dbReference type="NCBI Taxonomy" id="1094350"/>
    <lineage>
        <taxon>Eukaryota</taxon>
        <taxon>Fungi</taxon>
        <taxon>Dikarya</taxon>
        <taxon>Ascomycota</taxon>
        <taxon>Pezizomycotina</taxon>
        <taxon>Sordariomycetes</taxon>
        <taxon>Hypocreomycetidae</taxon>
        <taxon>Hypocreales</taxon>
        <taxon>Bionectriaceae</taxon>
        <taxon>Geosmithia</taxon>
    </lineage>
</organism>
<dbReference type="EMBL" id="JAANYQ010000010">
    <property type="protein sequence ID" value="KAF4122102.1"/>
    <property type="molecule type" value="Genomic_DNA"/>
</dbReference>
<name>A0A9P5D0X2_9HYPO</name>
<dbReference type="GeneID" id="55973918"/>
<feature type="compositionally biased region" description="Low complexity" evidence="1">
    <location>
        <begin position="649"/>
        <end position="663"/>
    </location>
</feature>
<keyword evidence="3" id="KW-1185">Reference proteome</keyword>
<dbReference type="AlphaFoldDB" id="A0A9P5D0X2"/>
<feature type="compositionally biased region" description="Basic and acidic residues" evidence="1">
    <location>
        <begin position="670"/>
        <end position="680"/>
    </location>
</feature>
<feature type="compositionally biased region" description="Polar residues" evidence="1">
    <location>
        <begin position="114"/>
        <end position="127"/>
    </location>
</feature>
<accession>A0A9P5D0X2</accession>
<gene>
    <name evidence="2" type="ORF">GMORB2_7695</name>
</gene>
<feature type="region of interest" description="Disordered" evidence="1">
    <location>
        <begin position="456"/>
        <end position="486"/>
    </location>
</feature>
<feature type="compositionally biased region" description="Polar residues" evidence="1">
    <location>
        <begin position="259"/>
        <end position="276"/>
    </location>
</feature>
<feature type="compositionally biased region" description="Polar residues" evidence="1">
    <location>
        <begin position="16"/>
        <end position="33"/>
    </location>
</feature>
<feature type="compositionally biased region" description="Acidic residues" evidence="1">
    <location>
        <begin position="632"/>
        <end position="643"/>
    </location>
</feature>
<dbReference type="Proteomes" id="UP000749293">
    <property type="component" value="Unassembled WGS sequence"/>
</dbReference>
<evidence type="ECO:0000313" key="2">
    <source>
        <dbReference type="EMBL" id="KAF4122102.1"/>
    </source>
</evidence>
<dbReference type="RefSeq" id="XP_035320754.1">
    <property type="nucleotide sequence ID" value="XM_035469660.1"/>
</dbReference>
<feature type="compositionally biased region" description="Acidic residues" evidence="1">
    <location>
        <begin position="135"/>
        <end position="149"/>
    </location>
</feature>
<sequence length="680" mass="73518">MAPQTRSSGVPPPSRIYSTTPSLQQIDFVSTMTELPEVALSDSEEDGFSDGGADKENGPSSLTEKQDGKKPATAAATETKRRRTVGGDESDKKRSKRADGGGKSDGASRRKTTGGDSYHTQTLTQFLNRELVQDSQDDDDGDAEFDDWLQESPPESPSPSARQLPGPAGERSSRSSPIVASAKKNEAPVSASRQSSVIPQTPTTRSIRFEIPSSSQLSTPPTGRMLDRSAAAVTAGLVPLSQLPGKPKARKVVIEDSFATESWGSNKSPDASTSRGTPLKDITGKVLSTSTARLSSSATDLLSTPTRPRRRNRSAELGETVEEEGGEESPVKSEGTPTPRGPKVNGGVFEIPDSDEDDEDDEDDVAEEEQEDGGSAEQHEVAETPQGAVDEEPEQPAADMQRKLPAAERIASTPEDDDEGDGKLTTGAEKIASTQEEEDSEFIAGAETQSAMNELASTAEQSGQGLPPPKQRPLRKPLDHGPPSFQSQFLESQRVPLATIQSFGPPTHRTDVLLRIPWSTIDRVAAGYEVDLVLPYKVLASIKRFWLVDEGSNLRYCACVEPVEENSRHQEQQQQWRYHLTQVYELNNPLGEDEILEEGWMDKTRRQPRYVYLPPAGVSQLLANLRHALFGEDGDDDGGDDDGAQGVESHVPSLAPSSSYSTSLQVEAQLRGDMESDVAR</sequence>
<evidence type="ECO:0000313" key="3">
    <source>
        <dbReference type="Proteomes" id="UP000749293"/>
    </source>
</evidence>
<proteinExistence type="predicted"/>
<reference evidence="2" key="1">
    <citation type="submission" date="2020-03" db="EMBL/GenBank/DDBJ databases">
        <title>Site-based positive gene gene selection in Geosmithia morbida across the United States reveals a broad range of putative effectors and factors for local host and environmental adapation.</title>
        <authorList>
            <person name="Onufrak A."/>
            <person name="Murdoch R.W."/>
            <person name="Gazis R."/>
            <person name="Huff M."/>
            <person name="Staton M."/>
            <person name="Klingeman W."/>
            <person name="Hadziabdic D."/>
        </authorList>
    </citation>
    <scope>NUCLEOTIDE SEQUENCE</scope>
    <source>
        <strain evidence="2">1262</strain>
    </source>
</reference>
<feature type="compositionally biased region" description="Low complexity" evidence="1">
    <location>
        <begin position="287"/>
        <end position="306"/>
    </location>
</feature>